<proteinExistence type="predicted"/>
<keyword evidence="4" id="KW-0804">Transcription</keyword>
<keyword evidence="3" id="KW-0238">DNA-binding</keyword>
<dbReference type="InterPro" id="IPR028082">
    <property type="entry name" value="Peripla_BP_I"/>
</dbReference>
<dbReference type="SUPFAM" id="SSF47413">
    <property type="entry name" value="lambda repressor-like DNA-binding domains"/>
    <property type="match status" value="1"/>
</dbReference>
<dbReference type="PANTHER" id="PTHR30146">
    <property type="entry name" value="LACI-RELATED TRANSCRIPTIONAL REPRESSOR"/>
    <property type="match status" value="1"/>
</dbReference>
<dbReference type="InterPro" id="IPR000843">
    <property type="entry name" value="HTH_LacI"/>
</dbReference>
<dbReference type="InterPro" id="IPR010982">
    <property type="entry name" value="Lambda_DNA-bd_dom_sf"/>
</dbReference>
<dbReference type="AlphaFoldDB" id="A0A329MRZ5"/>
<organism evidence="6 7">
    <name type="scientific">Paenibacillus contaminans</name>
    <dbReference type="NCBI Taxonomy" id="450362"/>
    <lineage>
        <taxon>Bacteria</taxon>
        <taxon>Bacillati</taxon>
        <taxon>Bacillota</taxon>
        <taxon>Bacilli</taxon>
        <taxon>Bacillales</taxon>
        <taxon>Paenibacillaceae</taxon>
        <taxon>Paenibacillus</taxon>
    </lineage>
</organism>
<name>A0A329MRZ5_9BACL</name>
<dbReference type="CDD" id="cd01392">
    <property type="entry name" value="HTH_LacI"/>
    <property type="match status" value="1"/>
</dbReference>
<dbReference type="Gene3D" id="1.10.260.40">
    <property type="entry name" value="lambda repressor-like DNA-binding domains"/>
    <property type="match status" value="1"/>
</dbReference>
<gene>
    <name evidence="6" type="ORF">DQG23_06420</name>
</gene>
<dbReference type="SMART" id="SM00354">
    <property type="entry name" value="HTH_LACI"/>
    <property type="match status" value="1"/>
</dbReference>
<dbReference type="PANTHER" id="PTHR30146:SF148">
    <property type="entry name" value="HTH-TYPE TRANSCRIPTIONAL REPRESSOR PURR-RELATED"/>
    <property type="match status" value="1"/>
</dbReference>
<dbReference type="GO" id="GO:0000976">
    <property type="term" value="F:transcription cis-regulatory region binding"/>
    <property type="evidence" value="ECO:0007669"/>
    <property type="project" value="TreeGrafter"/>
</dbReference>
<keyword evidence="2" id="KW-0805">Transcription regulation</keyword>
<feature type="domain" description="HTH lacI-type" evidence="5">
    <location>
        <begin position="7"/>
        <end position="61"/>
    </location>
</feature>
<protein>
    <recommendedName>
        <fullName evidence="5">HTH lacI-type domain-containing protein</fullName>
    </recommendedName>
</protein>
<dbReference type="OrthoDB" id="2526930at2"/>
<sequence>MARYRKITLRDLSDRLGISIHTVSRALRGLPGMSEETRHTIHQMAKQLGYRTKDQKLGLAAENIPLFSDERRRFMLIITRANGSSDLNQLLLAGLQDKLSEFGHSIETVIAPETFDQSYRFEDWAEKYNLQYADGIFIPPLTGPELESKLLELPMPRIILNFPPPAAKADSIAWDVETSIHQAVRYFREMGHTNLLYIGARWNFRGLIFRWRAFTEAMRVEGIEVDPDDHVTDLVNDKEKWMEIVTERLQRRKPTAILNGLGSRLPWIYFACGKNGLQIPEDCSLISLEHSKSEFLPQLSRPLMLIKESGVRGAERMLWRLANPHLPYEHIRLQGGFYKGETVKPLRKR</sequence>
<evidence type="ECO:0000256" key="4">
    <source>
        <dbReference type="ARBA" id="ARBA00023163"/>
    </source>
</evidence>
<dbReference type="Pfam" id="PF00356">
    <property type="entry name" value="LacI"/>
    <property type="match status" value="1"/>
</dbReference>
<dbReference type="RefSeq" id="WP_113029970.1">
    <property type="nucleotide sequence ID" value="NZ_QMFB01000002.1"/>
</dbReference>
<dbReference type="SUPFAM" id="SSF53822">
    <property type="entry name" value="Periplasmic binding protein-like I"/>
    <property type="match status" value="1"/>
</dbReference>
<dbReference type="PROSITE" id="PS50932">
    <property type="entry name" value="HTH_LACI_2"/>
    <property type="match status" value="1"/>
</dbReference>
<dbReference type="Pfam" id="PF13377">
    <property type="entry name" value="Peripla_BP_3"/>
    <property type="match status" value="1"/>
</dbReference>
<dbReference type="InterPro" id="IPR046335">
    <property type="entry name" value="LacI/GalR-like_sensor"/>
</dbReference>
<dbReference type="Gene3D" id="3.40.50.2300">
    <property type="match status" value="2"/>
</dbReference>
<evidence type="ECO:0000313" key="6">
    <source>
        <dbReference type="EMBL" id="RAV22564.1"/>
    </source>
</evidence>
<keyword evidence="1" id="KW-0678">Repressor</keyword>
<evidence type="ECO:0000259" key="5">
    <source>
        <dbReference type="PROSITE" id="PS50932"/>
    </source>
</evidence>
<evidence type="ECO:0000256" key="3">
    <source>
        <dbReference type="ARBA" id="ARBA00023125"/>
    </source>
</evidence>
<evidence type="ECO:0000256" key="2">
    <source>
        <dbReference type="ARBA" id="ARBA00023015"/>
    </source>
</evidence>
<evidence type="ECO:0000256" key="1">
    <source>
        <dbReference type="ARBA" id="ARBA00022491"/>
    </source>
</evidence>
<dbReference type="Proteomes" id="UP000250369">
    <property type="component" value="Unassembled WGS sequence"/>
</dbReference>
<dbReference type="GO" id="GO:0003700">
    <property type="term" value="F:DNA-binding transcription factor activity"/>
    <property type="evidence" value="ECO:0007669"/>
    <property type="project" value="TreeGrafter"/>
</dbReference>
<reference evidence="6 7" key="1">
    <citation type="journal article" date="2009" name="Int. J. Syst. Evol. Microbiol.">
        <title>Paenibacillus contaminans sp. nov., isolated from a contaminated laboratory plate.</title>
        <authorList>
            <person name="Chou J.H."/>
            <person name="Lee J.H."/>
            <person name="Lin M.C."/>
            <person name="Chang P.S."/>
            <person name="Arun A.B."/>
            <person name="Young C.C."/>
            <person name="Chen W.M."/>
        </authorList>
    </citation>
    <scope>NUCLEOTIDE SEQUENCE [LARGE SCALE GENOMIC DNA]</scope>
    <source>
        <strain evidence="6 7">CKOBP-6</strain>
    </source>
</reference>
<evidence type="ECO:0000313" key="7">
    <source>
        <dbReference type="Proteomes" id="UP000250369"/>
    </source>
</evidence>
<dbReference type="EMBL" id="QMFB01000002">
    <property type="protein sequence ID" value="RAV22564.1"/>
    <property type="molecule type" value="Genomic_DNA"/>
</dbReference>
<keyword evidence="7" id="KW-1185">Reference proteome</keyword>
<accession>A0A329MRZ5</accession>
<comment type="caution">
    <text evidence="6">The sequence shown here is derived from an EMBL/GenBank/DDBJ whole genome shotgun (WGS) entry which is preliminary data.</text>
</comment>